<evidence type="ECO:0000259" key="1">
    <source>
        <dbReference type="Pfam" id="PF25383"/>
    </source>
</evidence>
<dbReference type="EMBL" id="HACG01015320">
    <property type="protein sequence ID" value="CEK62185.1"/>
    <property type="molecule type" value="Transcribed_RNA"/>
</dbReference>
<protein>
    <recommendedName>
        <fullName evidence="1">Alsin-like PH-like domain-containing protein</fullName>
    </recommendedName>
</protein>
<name>A0A0B6Z394_9EUPU</name>
<feature type="non-terminal residue" evidence="2">
    <location>
        <position position="116"/>
    </location>
</feature>
<dbReference type="InterPro" id="IPR011993">
    <property type="entry name" value="PH-like_dom_sf"/>
</dbReference>
<dbReference type="InterPro" id="IPR057248">
    <property type="entry name" value="Alsin-like_PH"/>
</dbReference>
<gene>
    <name evidence="2" type="primary">ORF44460</name>
</gene>
<dbReference type="Gene3D" id="2.30.29.30">
    <property type="entry name" value="Pleckstrin-homology domain (PH domain)/Phosphotyrosine-binding domain (PTB)"/>
    <property type="match status" value="1"/>
</dbReference>
<dbReference type="PANTHER" id="PTHR46089">
    <property type="entry name" value="ALSIN HOMOLOG"/>
    <property type="match status" value="1"/>
</dbReference>
<feature type="domain" description="Alsin-like PH-like" evidence="1">
    <location>
        <begin position="2"/>
        <end position="75"/>
    </location>
</feature>
<feature type="non-terminal residue" evidence="2">
    <location>
        <position position="1"/>
    </location>
</feature>
<evidence type="ECO:0000313" key="2">
    <source>
        <dbReference type="EMBL" id="CEK62185.1"/>
    </source>
</evidence>
<dbReference type="AlphaFoldDB" id="A0A0B6Z394"/>
<dbReference type="InterPro" id="IPR051984">
    <property type="entry name" value="Alsin"/>
</dbReference>
<organism evidence="2">
    <name type="scientific">Arion vulgaris</name>
    <dbReference type="NCBI Taxonomy" id="1028688"/>
    <lineage>
        <taxon>Eukaryota</taxon>
        <taxon>Metazoa</taxon>
        <taxon>Spiralia</taxon>
        <taxon>Lophotrochozoa</taxon>
        <taxon>Mollusca</taxon>
        <taxon>Gastropoda</taxon>
        <taxon>Heterobranchia</taxon>
        <taxon>Euthyneura</taxon>
        <taxon>Panpulmonata</taxon>
        <taxon>Eupulmonata</taxon>
        <taxon>Stylommatophora</taxon>
        <taxon>Helicina</taxon>
        <taxon>Arionoidea</taxon>
        <taxon>Arionidae</taxon>
        <taxon>Arion</taxon>
    </lineage>
</organism>
<dbReference type="Pfam" id="PF25383">
    <property type="entry name" value="PH_alsin"/>
    <property type="match status" value="1"/>
</dbReference>
<sequence length="116" mass="13005">LFVLFNDAFLMQTTNMALFPLETLWVESGTSDGENSTAITIISPEERLDLVASTPTEKAEWLIALNSTISKILTRRKSLPCFHDSGERFTPPIIRHASHTFVKPGIYKDATYSGTW</sequence>
<accession>A0A0B6Z394</accession>
<dbReference type="SUPFAM" id="SSF50729">
    <property type="entry name" value="PH domain-like"/>
    <property type="match status" value="1"/>
</dbReference>
<reference evidence="2" key="1">
    <citation type="submission" date="2014-12" db="EMBL/GenBank/DDBJ databases">
        <title>Insight into the proteome of Arion vulgaris.</title>
        <authorList>
            <person name="Aradska J."/>
            <person name="Bulat T."/>
            <person name="Smidak R."/>
            <person name="Sarate P."/>
            <person name="Gangsoo J."/>
            <person name="Sialana F."/>
            <person name="Bilban M."/>
            <person name="Lubec G."/>
        </authorList>
    </citation>
    <scope>NUCLEOTIDE SEQUENCE</scope>
    <source>
        <tissue evidence="2">Skin</tissue>
    </source>
</reference>
<proteinExistence type="predicted"/>